<evidence type="ECO:0000313" key="7">
    <source>
        <dbReference type="EMBL" id="CAD9490650.1"/>
    </source>
</evidence>
<keyword evidence="4 5" id="KW-0472">Membrane</keyword>
<sequence>MRRCVLRRGLFAASVAVIAVPPARGEMRAVPQQSTLEVELPNDEQDSASFLGAGRTVTFTAHSYAHGQASQSWLSGGLPTGEQMTAIGLPAWMVAVLLCFSGSSFVTLGFVLQKRDAAGDTTHYRFGDIVLSPQWMAGFALIGLAGSPLDLLAFSMAPLSILSPLAGVTVAMNQMLAPCLLGEKVHLFPDLPATGLIILGTIMTMTGGAHKEREYTPHLMWMLMWEPRFLACLFALLLCVTGTVCYMCVHSKAIEASARSRQLNPNIVEVLLPAIVAGGAGSFSNIGLKGIGVLLRSGWSFVEILPWGLLAAAAALVQINYVSRGLRLYQQTIFLPIYQSMLVLMSSVFGMVFYQEYRQLGLRDAASFFMGVAGIVSGVRLFACRSPDVSEGIKDKEVI</sequence>
<feature type="transmembrane region" description="Helical" evidence="5">
    <location>
        <begin position="304"/>
        <end position="321"/>
    </location>
</feature>
<dbReference type="InterPro" id="IPR008521">
    <property type="entry name" value="Mg_trans_NIPA"/>
</dbReference>
<keyword evidence="2 5" id="KW-0812">Transmembrane</keyword>
<evidence type="ECO:0000256" key="4">
    <source>
        <dbReference type="ARBA" id="ARBA00023136"/>
    </source>
</evidence>
<feature type="chain" id="PRO_5030649729" description="Magnesium transporter" evidence="6">
    <location>
        <begin position="26"/>
        <end position="399"/>
    </location>
</feature>
<dbReference type="Pfam" id="PF05653">
    <property type="entry name" value="Mg_trans_NIPA"/>
    <property type="match status" value="1"/>
</dbReference>
<evidence type="ECO:0008006" key="8">
    <source>
        <dbReference type="Google" id="ProtNLM"/>
    </source>
</evidence>
<feature type="transmembrane region" description="Helical" evidence="5">
    <location>
        <begin position="333"/>
        <end position="354"/>
    </location>
</feature>
<comment type="subcellular location">
    <subcellularLocation>
        <location evidence="1">Membrane</location>
        <topology evidence="1">Multi-pass membrane protein</topology>
    </subcellularLocation>
</comment>
<feature type="transmembrane region" description="Helical" evidence="5">
    <location>
        <begin position="185"/>
        <end position="208"/>
    </location>
</feature>
<feature type="transmembrane region" description="Helical" evidence="5">
    <location>
        <begin position="89"/>
        <end position="112"/>
    </location>
</feature>
<dbReference type="PANTHER" id="PTHR12570:SF9">
    <property type="entry name" value="MAGNESIUM TRANSPORTER NIPA8-RELATED"/>
    <property type="match status" value="1"/>
</dbReference>
<reference evidence="7" key="1">
    <citation type="submission" date="2021-01" db="EMBL/GenBank/DDBJ databases">
        <authorList>
            <person name="Corre E."/>
            <person name="Pelletier E."/>
            <person name="Niang G."/>
            <person name="Scheremetjew M."/>
            <person name="Finn R."/>
            <person name="Kale V."/>
            <person name="Holt S."/>
            <person name="Cochrane G."/>
            <person name="Meng A."/>
            <person name="Brown T."/>
            <person name="Cohen L."/>
        </authorList>
    </citation>
    <scope>NUCLEOTIDE SEQUENCE</scope>
    <source>
        <strain evidence="7">RCC3387</strain>
    </source>
</reference>
<feature type="transmembrane region" description="Helical" evidence="5">
    <location>
        <begin position="270"/>
        <end position="292"/>
    </location>
</feature>
<keyword evidence="6" id="KW-0732">Signal</keyword>
<feature type="transmembrane region" description="Helical" evidence="5">
    <location>
        <begin position="366"/>
        <end position="383"/>
    </location>
</feature>
<feature type="transmembrane region" description="Helical" evidence="5">
    <location>
        <begin position="151"/>
        <end position="173"/>
    </location>
</feature>
<evidence type="ECO:0000256" key="1">
    <source>
        <dbReference type="ARBA" id="ARBA00004141"/>
    </source>
</evidence>
<keyword evidence="3 5" id="KW-1133">Transmembrane helix</keyword>
<gene>
    <name evidence="7" type="ORF">BRAN1462_LOCUS2318</name>
</gene>
<feature type="signal peptide" evidence="6">
    <location>
        <begin position="1"/>
        <end position="25"/>
    </location>
</feature>
<feature type="transmembrane region" description="Helical" evidence="5">
    <location>
        <begin position="228"/>
        <end position="249"/>
    </location>
</feature>
<dbReference type="GO" id="GO:0015095">
    <property type="term" value="F:magnesium ion transmembrane transporter activity"/>
    <property type="evidence" value="ECO:0007669"/>
    <property type="project" value="InterPro"/>
</dbReference>
<name>A0A7S2HH92_9DINO</name>
<evidence type="ECO:0000256" key="5">
    <source>
        <dbReference type="SAM" id="Phobius"/>
    </source>
</evidence>
<protein>
    <recommendedName>
        <fullName evidence="8">Magnesium transporter</fullName>
    </recommendedName>
</protein>
<dbReference type="AlphaFoldDB" id="A0A7S2HH92"/>
<dbReference type="EMBL" id="HBGW01003528">
    <property type="protein sequence ID" value="CAD9490650.1"/>
    <property type="molecule type" value="Transcribed_RNA"/>
</dbReference>
<evidence type="ECO:0000256" key="2">
    <source>
        <dbReference type="ARBA" id="ARBA00022692"/>
    </source>
</evidence>
<dbReference type="GO" id="GO:0016020">
    <property type="term" value="C:membrane"/>
    <property type="evidence" value="ECO:0007669"/>
    <property type="project" value="UniProtKB-SubCell"/>
</dbReference>
<evidence type="ECO:0000256" key="6">
    <source>
        <dbReference type="SAM" id="SignalP"/>
    </source>
</evidence>
<proteinExistence type="predicted"/>
<evidence type="ECO:0000256" key="3">
    <source>
        <dbReference type="ARBA" id="ARBA00022989"/>
    </source>
</evidence>
<organism evidence="7">
    <name type="scientific">Zooxanthella nutricula</name>
    <dbReference type="NCBI Taxonomy" id="1333877"/>
    <lineage>
        <taxon>Eukaryota</taxon>
        <taxon>Sar</taxon>
        <taxon>Alveolata</taxon>
        <taxon>Dinophyceae</taxon>
        <taxon>Peridiniales</taxon>
        <taxon>Peridiniales incertae sedis</taxon>
        <taxon>Zooxanthella</taxon>
    </lineage>
</organism>
<dbReference type="PANTHER" id="PTHR12570">
    <property type="match status" value="1"/>
</dbReference>
<feature type="transmembrane region" description="Helical" evidence="5">
    <location>
        <begin position="124"/>
        <end position="145"/>
    </location>
</feature>
<accession>A0A7S2HH92</accession>